<feature type="domain" description="Cytochrome c" evidence="6">
    <location>
        <begin position="46"/>
        <end position="125"/>
    </location>
</feature>
<evidence type="ECO:0000256" key="3">
    <source>
        <dbReference type="ARBA" id="ARBA00023004"/>
    </source>
</evidence>
<evidence type="ECO:0000259" key="6">
    <source>
        <dbReference type="PROSITE" id="PS51007"/>
    </source>
</evidence>
<evidence type="ECO:0000256" key="2">
    <source>
        <dbReference type="ARBA" id="ARBA00022723"/>
    </source>
</evidence>
<keyword evidence="8" id="KW-1185">Reference proteome</keyword>
<feature type="signal peptide" evidence="5">
    <location>
        <begin position="1"/>
        <end position="23"/>
    </location>
</feature>
<dbReference type="InterPro" id="IPR009056">
    <property type="entry name" value="Cyt_c-like_dom"/>
</dbReference>
<dbReference type="EMBL" id="JH660645">
    <property type="protein sequence ID" value="EIM26327.1"/>
    <property type="molecule type" value="Genomic_DNA"/>
</dbReference>
<dbReference type="RefSeq" id="WP_009762378.1">
    <property type="nucleotide sequence ID" value="NZ_CP141049.1"/>
</dbReference>
<name>I4YQT5_9HYPH</name>
<reference evidence="7 8" key="1">
    <citation type="submission" date="2012-02" db="EMBL/GenBank/DDBJ databases">
        <title>Improved High-Quality Draft sequence of Microvirga sp. WSM3557.</title>
        <authorList>
            <consortium name="US DOE Joint Genome Institute"/>
            <person name="Lucas S."/>
            <person name="Han J."/>
            <person name="Lapidus A."/>
            <person name="Cheng J.-F."/>
            <person name="Goodwin L."/>
            <person name="Pitluck S."/>
            <person name="Peters L."/>
            <person name="Zhang X."/>
            <person name="Detter J.C."/>
            <person name="Han C."/>
            <person name="Tapia R."/>
            <person name="Land M."/>
            <person name="Hauser L."/>
            <person name="Kyrpides N."/>
            <person name="Ivanova N."/>
            <person name="Pagani I."/>
            <person name="Brau L."/>
            <person name="Yates R."/>
            <person name="O'Hara G."/>
            <person name="Rui T."/>
            <person name="Howieson J."/>
            <person name="Reeve W."/>
            <person name="Woyke T."/>
        </authorList>
    </citation>
    <scope>NUCLEOTIDE SEQUENCE [LARGE SCALE GENOMIC DNA]</scope>
    <source>
        <strain evidence="7 8">WSM3557</strain>
    </source>
</reference>
<keyword evidence="3 4" id="KW-0408">Iron</keyword>
<dbReference type="STRING" id="864069.MicloDRAFT_00028760"/>
<dbReference type="Proteomes" id="UP000003947">
    <property type="component" value="Unassembled WGS sequence"/>
</dbReference>
<keyword evidence="2 4" id="KW-0479">Metal-binding</keyword>
<dbReference type="GO" id="GO:0009055">
    <property type="term" value="F:electron transfer activity"/>
    <property type="evidence" value="ECO:0007669"/>
    <property type="project" value="InterPro"/>
</dbReference>
<dbReference type="Gene3D" id="1.10.760.10">
    <property type="entry name" value="Cytochrome c-like domain"/>
    <property type="match status" value="1"/>
</dbReference>
<keyword evidence="1 4" id="KW-0349">Heme</keyword>
<dbReference type="GO" id="GO:0020037">
    <property type="term" value="F:heme binding"/>
    <property type="evidence" value="ECO:0007669"/>
    <property type="project" value="InterPro"/>
</dbReference>
<dbReference type="Pfam" id="PF13442">
    <property type="entry name" value="Cytochrome_CBB3"/>
    <property type="match status" value="1"/>
</dbReference>
<dbReference type="PROSITE" id="PS51257">
    <property type="entry name" value="PROKAR_LIPOPROTEIN"/>
    <property type="match status" value="1"/>
</dbReference>
<dbReference type="PANTHER" id="PTHR35008">
    <property type="entry name" value="BLL4482 PROTEIN-RELATED"/>
    <property type="match status" value="1"/>
</dbReference>
<dbReference type="GO" id="GO:0046872">
    <property type="term" value="F:metal ion binding"/>
    <property type="evidence" value="ECO:0007669"/>
    <property type="project" value="UniProtKB-KW"/>
</dbReference>
<dbReference type="InterPro" id="IPR051459">
    <property type="entry name" value="Cytochrome_c-type_DH"/>
</dbReference>
<proteinExistence type="predicted"/>
<gene>
    <name evidence="7" type="ORF">MicloDRAFT_00028760</name>
</gene>
<keyword evidence="5" id="KW-0732">Signal</keyword>
<dbReference type="PATRIC" id="fig|864069.3.peg.3109"/>
<evidence type="ECO:0000256" key="5">
    <source>
        <dbReference type="SAM" id="SignalP"/>
    </source>
</evidence>
<dbReference type="InterPro" id="IPR036909">
    <property type="entry name" value="Cyt_c-like_dom_sf"/>
</dbReference>
<protein>
    <submittedName>
        <fullName evidence="7">Cytochrome c, mono-and diheme variants family</fullName>
    </submittedName>
</protein>
<dbReference type="AlphaFoldDB" id="I4YQT5"/>
<dbReference type="PANTHER" id="PTHR35008:SF9">
    <property type="entry name" value="CYTOCHROME C DOMAIN-CONTAINING PROTEIN"/>
    <property type="match status" value="1"/>
</dbReference>
<evidence type="ECO:0000256" key="4">
    <source>
        <dbReference type="PROSITE-ProRule" id="PRU00433"/>
    </source>
</evidence>
<dbReference type="HOGENOM" id="CLU_093848_4_0_5"/>
<evidence type="ECO:0000256" key="1">
    <source>
        <dbReference type="ARBA" id="ARBA00022617"/>
    </source>
</evidence>
<organism evidence="7 8">
    <name type="scientific">Microvirga lotononidis</name>
    <dbReference type="NCBI Taxonomy" id="864069"/>
    <lineage>
        <taxon>Bacteria</taxon>
        <taxon>Pseudomonadati</taxon>
        <taxon>Pseudomonadota</taxon>
        <taxon>Alphaproteobacteria</taxon>
        <taxon>Hyphomicrobiales</taxon>
        <taxon>Methylobacteriaceae</taxon>
        <taxon>Microvirga</taxon>
    </lineage>
</organism>
<dbReference type="eggNOG" id="COG2010">
    <property type="taxonomic scope" value="Bacteria"/>
</dbReference>
<sequence length="142" mass="14949" precursor="true">MFETTKRVMSAYGLATAFTVACAVSTSAQEAAQPSAEPRLSPTRVFAHKSGEALFNNVCAACHMPGGKGASGAGIYPPLASNPKLEAAGYPITVVLHGLNGMPPVGKMMTDEQVAEVVNYVRTHFGNSYEDKVTAQEVTQSR</sequence>
<dbReference type="SUPFAM" id="SSF46626">
    <property type="entry name" value="Cytochrome c"/>
    <property type="match status" value="1"/>
</dbReference>
<accession>I4YQT5</accession>
<evidence type="ECO:0000313" key="7">
    <source>
        <dbReference type="EMBL" id="EIM26327.1"/>
    </source>
</evidence>
<evidence type="ECO:0000313" key="8">
    <source>
        <dbReference type="Proteomes" id="UP000003947"/>
    </source>
</evidence>
<dbReference type="PROSITE" id="PS51007">
    <property type="entry name" value="CYTC"/>
    <property type="match status" value="1"/>
</dbReference>
<feature type="chain" id="PRO_5003698439" evidence="5">
    <location>
        <begin position="24"/>
        <end position="142"/>
    </location>
</feature>